<dbReference type="EMBL" id="JXLP01000004">
    <property type="protein sequence ID" value="KIL79132.1"/>
    <property type="molecule type" value="Genomic_DNA"/>
</dbReference>
<reference evidence="3 4" key="1">
    <citation type="submission" date="2015-01" db="EMBL/GenBank/DDBJ databases">
        <title>Genome Assembly of Bacillus badius MTCC 1458.</title>
        <authorList>
            <person name="Verma A."/>
            <person name="Khatri I."/>
            <person name="Mual P."/>
            <person name="Subramanian S."/>
            <person name="Krishnamurthi S."/>
        </authorList>
    </citation>
    <scope>NUCLEOTIDE SEQUENCE [LARGE SCALE GENOMIC DNA]</scope>
    <source>
        <strain evidence="3 4">MTCC 1458</strain>
    </source>
</reference>
<evidence type="ECO:0000313" key="4">
    <source>
        <dbReference type="Proteomes" id="UP000031982"/>
    </source>
</evidence>
<keyword evidence="4" id="KW-1185">Reference proteome</keyword>
<evidence type="ECO:0000256" key="1">
    <source>
        <dbReference type="SAM" id="Coils"/>
    </source>
</evidence>
<keyword evidence="1" id="KW-0175">Coiled coil</keyword>
<evidence type="ECO:0000256" key="2">
    <source>
        <dbReference type="SAM" id="Phobius"/>
    </source>
</evidence>
<keyword evidence="2" id="KW-0472">Membrane</keyword>
<organism evidence="3 4">
    <name type="scientific">Bacillus badius</name>
    <dbReference type="NCBI Taxonomy" id="1455"/>
    <lineage>
        <taxon>Bacteria</taxon>
        <taxon>Bacillati</taxon>
        <taxon>Bacillota</taxon>
        <taxon>Bacilli</taxon>
        <taxon>Bacillales</taxon>
        <taxon>Bacillaceae</taxon>
        <taxon>Pseudobacillus</taxon>
    </lineage>
</organism>
<feature type="coiled-coil region" evidence="1">
    <location>
        <begin position="24"/>
        <end position="51"/>
    </location>
</feature>
<evidence type="ECO:0000313" key="3">
    <source>
        <dbReference type="EMBL" id="KIL79132.1"/>
    </source>
</evidence>
<protein>
    <recommendedName>
        <fullName evidence="5">DUF4083 domain-containing protein</fullName>
    </recommendedName>
</protein>
<dbReference type="Proteomes" id="UP000031982">
    <property type="component" value="Unassembled WGS sequence"/>
</dbReference>
<sequence length="60" mass="7104">MINVGDVIFQLFSLLIPIGIILLIVQVVRSMKKQEERLRRIEDKVDRMQEERSLSDYKNS</sequence>
<evidence type="ECO:0008006" key="5">
    <source>
        <dbReference type="Google" id="ProtNLM"/>
    </source>
</evidence>
<gene>
    <name evidence="3" type="ORF">SD77_3552</name>
</gene>
<comment type="caution">
    <text evidence="3">The sequence shown here is derived from an EMBL/GenBank/DDBJ whole genome shotgun (WGS) entry which is preliminary data.</text>
</comment>
<accession>A0ABR5AWN7</accession>
<feature type="transmembrane region" description="Helical" evidence="2">
    <location>
        <begin position="7"/>
        <end position="28"/>
    </location>
</feature>
<name>A0ABR5AWN7_BACBA</name>
<proteinExistence type="predicted"/>
<dbReference type="RefSeq" id="WP_041095851.1">
    <property type="nucleotide sequence ID" value="NZ_JARTHD010000075.1"/>
</dbReference>
<keyword evidence="2" id="KW-0812">Transmembrane</keyword>
<keyword evidence="2" id="KW-1133">Transmembrane helix</keyword>